<keyword evidence="4" id="KW-0508">mRNA splicing</keyword>
<keyword evidence="6" id="KW-0175">Coiled coil</keyword>
<dbReference type="GO" id="GO:0008270">
    <property type="term" value="F:zinc ion binding"/>
    <property type="evidence" value="ECO:0007669"/>
    <property type="project" value="InterPro"/>
</dbReference>
<dbReference type="InterPro" id="IPR033757">
    <property type="entry name" value="WTAP"/>
</dbReference>
<dbReference type="Pfam" id="PF02148">
    <property type="entry name" value="zf-UBP"/>
    <property type="match status" value="1"/>
</dbReference>
<dbReference type="PANTHER" id="PTHR15217:SF5">
    <property type="entry name" value="PROTEIN OF 37 KDA-LIKE PROTEIN, PUTATIVE-RELATED"/>
    <property type="match status" value="1"/>
</dbReference>
<dbReference type="SUPFAM" id="SSF54001">
    <property type="entry name" value="Cysteine proteinases"/>
    <property type="match status" value="1"/>
</dbReference>
<dbReference type="GO" id="GO:0016556">
    <property type="term" value="P:mRNA modification"/>
    <property type="evidence" value="ECO:0007669"/>
    <property type="project" value="InterPro"/>
</dbReference>
<dbReference type="GO" id="GO:0000381">
    <property type="term" value="P:regulation of alternative mRNA splicing, via spliceosome"/>
    <property type="evidence" value="ECO:0007669"/>
    <property type="project" value="InterPro"/>
</dbReference>
<keyword evidence="3" id="KW-0507">mRNA processing</keyword>
<dbReference type="SMART" id="SM00290">
    <property type="entry name" value="ZnF_UBP"/>
    <property type="match status" value="1"/>
</dbReference>
<comment type="similarity">
    <text evidence="2">Belongs to the fl(2)d family.</text>
</comment>
<dbReference type="Gene3D" id="3.90.70.10">
    <property type="entry name" value="Cysteine proteinases"/>
    <property type="match status" value="1"/>
</dbReference>
<dbReference type="EMBL" id="DF973535">
    <property type="protein sequence ID" value="GAU33753.1"/>
    <property type="molecule type" value="Genomic_DNA"/>
</dbReference>
<dbReference type="AlphaFoldDB" id="A0A2Z6MVB8"/>
<dbReference type="InterPro" id="IPR001607">
    <property type="entry name" value="Znf_UBP"/>
</dbReference>
<feature type="coiled-coil region" evidence="6">
    <location>
        <begin position="69"/>
        <end position="117"/>
    </location>
</feature>
<evidence type="ECO:0000256" key="5">
    <source>
        <dbReference type="ARBA" id="ARBA00023242"/>
    </source>
</evidence>
<dbReference type="GO" id="GO:0005634">
    <property type="term" value="C:nucleus"/>
    <property type="evidence" value="ECO:0007669"/>
    <property type="project" value="UniProtKB-SubCell"/>
</dbReference>
<keyword evidence="9" id="KW-1185">Reference proteome</keyword>
<evidence type="ECO:0000256" key="1">
    <source>
        <dbReference type="ARBA" id="ARBA00004123"/>
    </source>
</evidence>
<keyword evidence="5" id="KW-0539">Nucleus</keyword>
<comment type="subcellular location">
    <subcellularLocation>
        <location evidence="1">Nucleus</location>
    </subcellularLocation>
</comment>
<reference evidence="9" key="1">
    <citation type="journal article" date="2017" name="Front. Plant Sci.">
        <title>Climate Clever Clovers: New Paradigm to Reduce the Environmental Footprint of Ruminants by Breeding Low Methanogenic Forages Utilizing Haplotype Variation.</title>
        <authorList>
            <person name="Kaur P."/>
            <person name="Appels R."/>
            <person name="Bayer P.E."/>
            <person name="Keeble-Gagnere G."/>
            <person name="Wang J."/>
            <person name="Hirakawa H."/>
            <person name="Shirasawa K."/>
            <person name="Vercoe P."/>
            <person name="Stefanova K."/>
            <person name="Durmic Z."/>
            <person name="Nichols P."/>
            <person name="Revell C."/>
            <person name="Isobe S.N."/>
            <person name="Edwards D."/>
            <person name="Erskine W."/>
        </authorList>
    </citation>
    <scope>NUCLEOTIDE SEQUENCE [LARGE SCALE GENOMIC DNA]</scope>
    <source>
        <strain evidence="9">cv. Daliak</strain>
    </source>
</reference>
<dbReference type="SUPFAM" id="SSF57850">
    <property type="entry name" value="RING/U-box"/>
    <property type="match status" value="1"/>
</dbReference>
<evidence type="ECO:0000256" key="4">
    <source>
        <dbReference type="ARBA" id="ARBA00023187"/>
    </source>
</evidence>
<organism evidence="8 9">
    <name type="scientific">Trifolium subterraneum</name>
    <name type="common">Subterranean clover</name>
    <dbReference type="NCBI Taxonomy" id="3900"/>
    <lineage>
        <taxon>Eukaryota</taxon>
        <taxon>Viridiplantae</taxon>
        <taxon>Streptophyta</taxon>
        <taxon>Embryophyta</taxon>
        <taxon>Tracheophyta</taxon>
        <taxon>Spermatophyta</taxon>
        <taxon>Magnoliopsida</taxon>
        <taxon>eudicotyledons</taxon>
        <taxon>Gunneridae</taxon>
        <taxon>Pentapetalae</taxon>
        <taxon>rosids</taxon>
        <taxon>fabids</taxon>
        <taxon>Fabales</taxon>
        <taxon>Fabaceae</taxon>
        <taxon>Papilionoideae</taxon>
        <taxon>50 kb inversion clade</taxon>
        <taxon>NPAAA clade</taxon>
        <taxon>Hologalegina</taxon>
        <taxon>IRL clade</taxon>
        <taxon>Trifolieae</taxon>
        <taxon>Trifolium</taxon>
    </lineage>
</organism>
<dbReference type="GO" id="GO:0006397">
    <property type="term" value="P:mRNA processing"/>
    <property type="evidence" value="ECO:0007669"/>
    <property type="project" value="UniProtKB-KW"/>
</dbReference>
<dbReference type="InterPro" id="IPR038765">
    <property type="entry name" value="Papain-like_cys_pep_sf"/>
</dbReference>
<feature type="domain" description="UBP-type" evidence="7">
    <location>
        <begin position="122"/>
        <end position="167"/>
    </location>
</feature>
<dbReference type="Gene3D" id="3.30.40.10">
    <property type="entry name" value="Zinc/RING finger domain, C3HC4 (zinc finger)"/>
    <property type="match status" value="1"/>
</dbReference>
<name>A0A2Z6MVB8_TRISU</name>
<dbReference type="PANTHER" id="PTHR15217">
    <property type="entry name" value="WILMS' TUMOR 1-ASSOCIATING PROTEIN"/>
    <property type="match status" value="1"/>
</dbReference>
<protein>
    <recommendedName>
        <fullName evidence="7">UBP-type domain-containing protein</fullName>
    </recommendedName>
</protein>
<evidence type="ECO:0000256" key="3">
    <source>
        <dbReference type="ARBA" id="ARBA00022664"/>
    </source>
</evidence>
<dbReference type="GO" id="GO:0008380">
    <property type="term" value="P:RNA splicing"/>
    <property type="evidence" value="ECO:0007669"/>
    <property type="project" value="UniProtKB-KW"/>
</dbReference>
<dbReference type="OrthoDB" id="1740380at2759"/>
<evidence type="ECO:0000313" key="9">
    <source>
        <dbReference type="Proteomes" id="UP000242715"/>
    </source>
</evidence>
<evidence type="ECO:0000259" key="7">
    <source>
        <dbReference type="SMART" id="SM00290"/>
    </source>
</evidence>
<proteinExistence type="inferred from homology"/>
<evidence type="ECO:0000313" key="8">
    <source>
        <dbReference type="EMBL" id="GAU33753.1"/>
    </source>
</evidence>
<dbReference type="InterPro" id="IPR013083">
    <property type="entry name" value="Znf_RING/FYVE/PHD"/>
</dbReference>
<evidence type="ECO:0000256" key="2">
    <source>
        <dbReference type="ARBA" id="ARBA00010313"/>
    </source>
</evidence>
<gene>
    <name evidence="8" type="ORF">TSUD_52860</name>
</gene>
<dbReference type="Proteomes" id="UP000242715">
    <property type="component" value="Unassembled WGS sequence"/>
</dbReference>
<sequence>MKNNMDVNPPSVLTTESEIYVTATYDHCILKNELEAAQTEIQKWRSSFQNEPFIPAGTTPVPKLVINYLQALKSSEESLGDQLEKAKKKEAAFIVTFAKHEQEIAELKYLAERKEQVASWTADKKLTDGVILCGGKNWDGSGGNNHAVEHYKKTGYPLAVMLGTITADLEAAGSKLNFWCITMYQTEMTTAEKELDQNTNFEWNRIQEWTGSGTNLGNRISLTGIGTSTHCGHYVAHILKDGRWVIFNDNKVGTSINPPKDMHYLYSFERLHP</sequence>
<evidence type="ECO:0000256" key="6">
    <source>
        <dbReference type="SAM" id="Coils"/>
    </source>
</evidence>
<accession>A0A2Z6MVB8</accession>